<reference evidence="4" key="1">
    <citation type="submission" date="2016-09" db="EMBL/GenBank/DDBJ databases">
        <authorList>
            <person name="Jeantristanb JTB J.-T."/>
            <person name="Ricardo R."/>
        </authorList>
    </citation>
    <scope>NUCLEOTIDE SEQUENCE [LARGE SCALE GENOMIC DNA]</scope>
</reference>
<comment type="similarity">
    <text evidence="1">Belongs to the asteroid family.</text>
</comment>
<dbReference type="STRING" id="269621.A0A238FEC0"/>
<dbReference type="PANTHER" id="PTHR15665">
    <property type="entry name" value="ASTEROID PROTEIN"/>
    <property type="match status" value="1"/>
</dbReference>
<gene>
    <name evidence="3" type="ORF">BQ2448_3135</name>
</gene>
<keyword evidence="4" id="KW-1185">Reference proteome</keyword>
<dbReference type="AlphaFoldDB" id="A0A238FEC0"/>
<dbReference type="OrthoDB" id="25987at2759"/>
<dbReference type="Proteomes" id="UP000198372">
    <property type="component" value="Unassembled WGS sequence"/>
</dbReference>
<feature type="region of interest" description="Disordered" evidence="2">
    <location>
        <begin position="50"/>
        <end position="79"/>
    </location>
</feature>
<dbReference type="EMBL" id="FMSP01000007">
    <property type="protein sequence ID" value="SCV71547.1"/>
    <property type="molecule type" value="Genomic_DNA"/>
</dbReference>
<sequence>MGVQGLTSWVDQHSTLCEYHELSSDDARAGDNAGSAIPFIIDGLPRLHFVSVPPQQPRRRGSDTRRQLSRAASDPQRVHRILPGRGLEPEVVWDGPYGSNKTETILSRGRQAIRSSHEFMRSSDDKRAQVHVISKAARLPLLARSACTYELHRLNVSMHSAQAEADSPTAELAQRRNGYAVSQARGGYVPLDRIEYGPERLARPRPGMLRPGSRAVLRIGVYQPARVAQMLGFHLDRLPVFAALAGNDLANLTQIVQLASNKQHSRSRPSRRIDIDKMAGIIVSIGPT</sequence>
<proteinExistence type="inferred from homology"/>
<organism evidence="3 4">
    <name type="scientific">Microbotryum intermedium</name>
    <dbReference type="NCBI Taxonomy" id="269621"/>
    <lineage>
        <taxon>Eukaryota</taxon>
        <taxon>Fungi</taxon>
        <taxon>Dikarya</taxon>
        <taxon>Basidiomycota</taxon>
        <taxon>Pucciniomycotina</taxon>
        <taxon>Microbotryomycetes</taxon>
        <taxon>Microbotryales</taxon>
        <taxon>Microbotryaceae</taxon>
        <taxon>Microbotryum</taxon>
    </lineage>
</organism>
<evidence type="ECO:0000313" key="3">
    <source>
        <dbReference type="EMBL" id="SCV71547.1"/>
    </source>
</evidence>
<evidence type="ECO:0000256" key="1">
    <source>
        <dbReference type="ARBA" id="ARBA00007398"/>
    </source>
</evidence>
<dbReference type="InterPro" id="IPR029060">
    <property type="entry name" value="PIN-like_dom_sf"/>
</dbReference>
<protein>
    <submittedName>
        <fullName evidence="3">BQ2448_3135 protein</fullName>
    </submittedName>
</protein>
<accession>A0A238FEC0</accession>
<evidence type="ECO:0000256" key="2">
    <source>
        <dbReference type="SAM" id="MobiDB-lite"/>
    </source>
</evidence>
<evidence type="ECO:0000313" key="4">
    <source>
        <dbReference type="Proteomes" id="UP000198372"/>
    </source>
</evidence>
<dbReference type="InterPro" id="IPR026832">
    <property type="entry name" value="Asteroid"/>
</dbReference>
<dbReference type="Gene3D" id="3.40.50.1010">
    <property type="entry name" value="5'-nuclease"/>
    <property type="match status" value="1"/>
</dbReference>
<dbReference type="PANTHER" id="PTHR15665:SF1">
    <property type="entry name" value="PROTEIN ASTEROID HOMOLOG 1"/>
    <property type="match status" value="1"/>
</dbReference>
<name>A0A238FEC0_9BASI</name>
<dbReference type="SUPFAM" id="SSF88723">
    <property type="entry name" value="PIN domain-like"/>
    <property type="match status" value="1"/>
</dbReference>